<sequence length="118" mass="13587">MLAAPNRVHALFNFCFAFSHCMLTVSWATGVPCLVCEQCSCECCVMYDEAASSLLSSKSPRKVHMQGIYCHLLAAQRCWFRRGYWWAAPYRRKCKDGPLMGHHTEGLEFRKSLPQRKH</sequence>
<organism evidence="2">
    <name type="scientific">Amblyomma americanum</name>
    <name type="common">Lone star tick</name>
    <dbReference type="NCBI Taxonomy" id="6943"/>
    <lineage>
        <taxon>Eukaryota</taxon>
        <taxon>Metazoa</taxon>
        <taxon>Ecdysozoa</taxon>
        <taxon>Arthropoda</taxon>
        <taxon>Chelicerata</taxon>
        <taxon>Arachnida</taxon>
        <taxon>Acari</taxon>
        <taxon>Parasitiformes</taxon>
        <taxon>Ixodida</taxon>
        <taxon>Ixodoidea</taxon>
        <taxon>Ixodidae</taxon>
        <taxon>Amblyomminae</taxon>
        <taxon>Amblyomma</taxon>
    </lineage>
</organism>
<evidence type="ECO:0000313" key="2">
    <source>
        <dbReference type="EMBL" id="JAG91932.1"/>
    </source>
</evidence>
<evidence type="ECO:0000256" key="1">
    <source>
        <dbReference type="SAM" id="SignalP"/>
    </source>
</evidence>
<feature type="signal peptide" evidence="1">
    <location>
        <begin position="1"/>
        <end position="28"/>
    </location>
</feature>
<feature type="chain" id="PRO_5002203027" evidence="1">
    <location>
        <begin position="29"/>
        <end position="118"/>
    </location>
</feature>
<reference evidence="2" key="1">
    <citation type="journal article" date="2015" name="PLoS ONE">
        <title>An Insight into the Sialome of the Lone Star Tick, Amblyomma americanum, with a Glimpse on Its Time Dependent Gene Expression.</title>
        <authorList>
            <person name="Karim S."/>
            <person name="Ribeiro J.M."/>
        </authorList>
    </citation>
    <scope>NUCLEOTIDE SEQUENCE</scope>
    <source>
        <tissue evidence="2">Salivary gland</tissue>
    </source>
</reference>
<accession>A0A0C9SDB2</accession>
<proteinExistence type="evidence at transcript level"/>
<keyword evidence="1" id="KW-0732">Signal</keyword>
<dbReference type="AlphaFoldDB" id="A0A0C9SDB2"/>
<protein>
    <submittedName>
        <fullName evidence="2">Putative secreted protein</fullName>
    </submittedName>
</protein>
<dbReference type="EMBL" id="GBZX01000808">
    <property type="protein sequence ID" value="JAG91932.1"/>
    <property type="molecule type" value="mRNA"/>
</dbReference>
<name>A0A0C9SDB2_AMBAM</name>